<dbReference type="EMBL" id="FRAI01000014">
    <property type="protein sequence ID" value="SHK05914.1"/>
    <property type="molecule type" value="Genomic_DNA"/>
</dbReference>
<dbReference type="Pfam" id="PF02237">
    <property type="entry name" value="BPL_C"/>
    <property type="match status" value="1"/>
</dbReference>
<dbReference type="InterPro" id="IPR004408">
    <property type="entry name" value="Biotin_CoA_COase_ligase"/>
</dbReference>
<dbReference type="AlphaFoldDB" id="A0A1M6PDC1"/>
<organism evidence="5 6">
    <name type="scientific">Anaerobranca californiensis DSM 14826</name>
    <dbReference type="NCBI Taxonomy" id="1120989"/>
    <lineage>
        <taxon>Bacteria</taxon>
        <taxon>Bacillati</taxon>
        <taxon>Bacillota</taxon>
        <taxon>Clostridia</taxon>
        <taxon>Eubacteriales</taxon>
        <taxon>Proteinivoracaceae</taxon>
        <taxon>Anaerobranca</taxon>
    </lineage>
</organism>
<name>A0A1M6PDC1_9FIRM</name>
<dbReference type="SUPFAM" id="SSF55681">
    <property type="entry name" value="Class II aaRS and biotin synthetases"/>
    <property type="match status" value="1"/>
</dbReference>
<evidence type="ECO:0000313" key="6">
    <source>
        <dbReference type="Proteomes" id="UP000243547"/>
    </source>
</evidence>
<feature type="binding site" evidence="3">
    <location>
        <begin position="90"/>
        <end position="92"/>
    </location>
    <ligand>
        <name>biotin</name>
        <dbReference type="ChEBI" id="CHEBI:57586"/>
    </ligand>
</feature>
<keyword evidence="3" id="KW-0678">Repressor</keyword>
<sequence>MDLTVKVLKMLLENPHKRLSGQYISEKLGVSRNAVWKTMEVLRNEGYQISAVTNKGYSLEKIPTSLNSYYLEASLAPHWQKVIVEKEVESTNKMLKELGESLPDKTVFIASKQWGGTGRLGRSWSSPEGGLWFSLLLKPVLPMEELPLITLTMAAALWEGIYNHLGIQVKIKWPNDIIWEGKKLAGILTGIKGDMDKVDYLIVGIGVNVNNPIPPELEYIGLSLKDIVKRQLNLNHLLLDILNCVEKYYQLFLTNKREGILAINKRHSTILGKAIEISTFKGKEEVIARDIGDDGSLIIEDKSKRIRKVLSGDVSLKKWYKNSNID</sequence>
<dbReference type="Pfam" id="PF08279">
    <property type="entry name" value="HTH_11"/>
    <property type="match status" value="1"/>
</dbReference>
<keyword evidence="1 3" id="KW-0436">Ligase</keyword>
<dbReference type="PANTHER" id="PTHR12835:SF5">
    <property type="entry name" value="BIOTIN--PROTEIN LIGASE"/>
    <property type="match status" value="1"/>
</dbReference>
<comment type="catalytic activity">
    <reaction evidence="3">
        <text>biotin + L-lysyl-[protein] + ATP = N(6)-biotinyl-L-lysyl-[protein] + AMP + diphosphate + H(+)</text>
        <dbReference type="Rhea" id="RHEA:11756"/>
        <dbReference type="Rhea" id="RHEA-COMP:9752"/>
        <dbReference type="Rhea" id="RHEA-COMP:10505"/>
        <dbReference type="ChEBI" id="CHEBI:15378"/>
        <dbReference type="ChEBI" id="CHEBI:29969"/>
        <dbReference type="ChEBI" id="CHEBI:30616"/>
        <dbReference type="ChEBI" id="CHEBI:33019"/>
        <dbReference type="ChEBI" id="CHEBI:57586"/>
        <dbReference type="ChEBI" id="CHEBI:83144"/>
        <dbReference type="ChEBI" id="CHEBI:456215"/>
        <dbReference type="EC" id="6.3.4.15"/>
    </reaction>
</comment>
<feature type="domain" description="BPL/LPL catalytic" evidence="4">
    <location>
        <begin position="67"/>
        <end position="253"/>
    </location>
</feature>
<keyword evidence="3" id="KW-0067">ATP-binding</keyword>
<evidence type="ECO:0000256" key="1">
    <source>
        <dbReference type="ARBA" id="ARBA00022598"/>
    </source>
</evidence>
<dbReference type="InterPro" id="IPR013196">
    <property type="entry name" value="HTH_11"/>
</dbReference>
<keyword evidence="6" id="KW-1185">Reference proteome</keyword>
<dbReference type="Gene3D" id="1.10.10.10">
    <property type="entry name" value="Winged helix-like DNA-binding domain superfamily/Winged helix DNA-binding domain"/>
    <property type="match status" value="1"/>
</dbReference>
<dbReference type="OrthoDB" id="9807064at2"/>
<comment type="caution">
    <text evidence="3">Lacks conserved residue(s) required for the propagation of feature annotation.</text>
</comment>
<dbReference type="Pfam" id="PF03099">
    <property type="entry name" value="BPL_LplA_LipB"/>
    <property type="match status" value="1"/>
</dbReference>
<dbReference type="PANTHER" id="PTHR12835">
    <property type="entry name" value="BIOTIN PROTEIN LIGASE"/>
    <property type="match status" value="1"/>
</dbReference>
<dbReference type="Proteomes" id="UP000243547">
    <property type="component" value="Unassembled WGS sequence"/>
</dbReference>
<dbReference type="RefSeq" id="WP_072907447.1">
    <property type="nucleotide sequence ID" value="NZ_FRAI01000014.1"/>
</dbReference>
<evidence type="ECO:0000256" key="3">
    <source>
        <dbReference type="HAMAP-Rule" id="MF_00978"/>
    </source>
</evidence>
<dbReference type="CDD" id="cd16442">
    <property type="entry name" value="BPL"/>
    <property type="match status" value="1"/>
</dbReference>
<dbReference type="Gene3D" id="3.30.930.10">
    <property type="entry name" value="Bira Bifunctional Protein, Domain 2"/>
    <property type="match status" value="1"/>
</dbReference>
<dbReference type="GO" id="GO:0005524">
    <property type="term" value="F:ATP binding"/>
    <property type="evidence" value="ECO:0007669"/>
    <property type="project" value="UniProtKB-UniRule"/>
</dbReference>
<evidence type="ECO:0000259" key="4">
    <source>
        <dbReference type="PROSITE" id="PS51733"/>
    </source>
</evidence>
<dbReference type="GO" id="GO:0006355">
    <property type="term" value="P:regulation of DNA-templated transcription"/>
    <property type="evidence" value="ECO:0007669"/>
    <property type="project" value="UniProtKB-UniRule"/>
</dbReference>
<dbReference type="InterPro" id="IPR030855">
    <property type="entry name" value="Bifunct_BirA"/>
</dbReference>
<dbReference type="PROSITE" id="PS51733">
    <property type="entry name" value="BPL_LPL_CATALYTIC"/>
    <property type="match status" value="1"/>
</dbReference>
<evidence type="ECO:0000256" key="2">
    <source>
        <dbReference type="ARBA" id="ARBA00023267"/>
    </source>
</evidence>
<dbReference type="STRING" id="1120989.SAMN02745227_01412"/>
<reference evidence="6" key="1">
    <citation type="submission" date="2016-11" db="EMBL/GenBank/DDBJ databases">
        <authorList>
            <person name="Varghese N."/>
            <person name="Submissions S."/>
        </authorList>
    </citation>
    <scope>NUCLEOTIDE SEQUENCE [LARGE SCALE GENOMIC DNA]</scope>
    <source>
        <strain evidence="6">DSM 14826</strain>
    </source>
</reference>
<dbReference type="EC" id="6.3.4.15" evidence="3"/>
<dbReference type="SUPFAM" id="SSF46785">
    <property type="entry name" value="Winged helix' DNA-binding domain"/>
    <property type="match status" value="1"/>
</dbReference>
<feature type="DNA-binding region" description="H-T-H motif" evidence="3">
    <location>
        <begin position="21"/>
        <end position="40"/>
    </location>
</feature>
<dbReference type="InterPro" id="IPR036390">
    <property type="entry name" value="WH_DNA-bd_sf"/>
</dbReference>
<keyword evidence="2 3" id="KW-0092">Biotin</keyword>
<proteinExistence type="inferred from homology"/>
<protein>
    <recommendedName>
        <fullName evidence="3">Bifunctional ligase/repressor BirA</fullName>
    </recommendedName>
    <alternativeName>
        <fullName evidence="3">Biotin--[acetyl-CoA-carboxylase] ligase</fullName>
        <ecNumber evidence="3">6.3.4.15</ecNumber>
    </alternativeName>
    <alternativeName>
        <fullName evidence="3">Biotin--protein ligase</fullName>
    </alternativeName>
    <alternativeName>
        <fullName evidence="3">Biotin-[acetyl-CoA carboxylase] synthetase</fullName>
    </alternativeName>
</protein>
<dbReference type="InterPro" id="IPR036388">
    <property type="entry name" value="WH-like_DNA-bd_sf"/>
</dbReference>
<comment type="function">
    <text evidence="3">Acts both as a biotin--[acetyl-CoA-carboxylase] ligase and a repressor.</text>
</comment>
<dbReference type="GO" id="GO:0009249">
    <property type="term" value="P:protein lipoylation"/>
    <property type="evidence" value="ECO:0007669"/>
    <property type="project" value="UniProtKB-ARBA"/>
</dbReference>
<keyword evidence="3" id="KW-0805">Transcription regulation</keyword>
<dbReference type="Gene3D" id="2.30.30.100">
    <property type="match status" value="1"/>
</dbReference>
<comment type="similarity">
    <text evidence="3">Belongs to the biotin--protein ligase family.</text>
</comment>
<dbReference type="GO" id="GO:0003677">
    <property type="term" value="F:DNA binding"/>
    <property type="evidence" value="ECO:0007669"/>
    <property type="project" value="UniProtKB-UniRule"/>
</dbReference>
<keyword evidence="3" id="KW-0547">Nucleotide-binding</keyword>
<dbReference type="HAMAP" id="MF_00978">
    <property type="entry name" value="Bifunct_BirA"/>
    <property type="match status" value="1"/>
</dbReference>
<accession>A0A1M6PDC1</accession>
<feature type="binding site" evidence="3">
    <location>
        <position position="113"/>
    </location>
    <ligand>
        <name>biotin</name>
        <dbReference type="ChEBI" id="CHEBI:57586"/>
    </ligand>
</feature>
<dbReference type="GO" id="GO:0005737">
    <property type="term" value="C:cytoplasm"/>
    <property type="evidence" value="ECO:0007669"/>
    <property type="project" value="TreeGrafter"/>
</dbReference>
<dbReference type="InterPro" id="IPR045864">
    <property type="entry name" value="aa-tRNA-synth_II/BPL/LPL"/>
</dbReference>
<dbReference type="InterPro" id="IPR004143">
    <property type="entry name" value="BPL_LPL_catalytic"/>
</dbReference>
<evidence type="ECO:0000313" key="5">
    <source>
        <dbReference type="EMBL" id="SHK05914.1"/>
    </source>
</evidence>
<dbReference type="GO" id="GO:0004077">
    <property type="term" value="F:biotin--[biotin carboxyl-carrier protein] ligase activity"/>
    <property type="evidence" value="ECO:0007669"/>
    <property type="project" value="UniProtKB-UniRule"/>
</dbReference>
<dbReference type="GO" id="GO:0016740">
    <property type="term" value="F:transferase activity"/>
    <property type="evidence" value="ECO:0007669"/>
    <property type="project" value="UniProtKB-ARBA"/>
</dbReference>
<feature type="binding site" evidence="3">
    <location>
        <position position="183"/>
    </location>
    <ligand>
        <name>biotin</name>
        <dbReference type="ChEBI" id="CHEBI:57586"/>
    </ligand>
</feature>
<gene>
    <name evidence="3" type="primary">birA</name>
    <name evidence="5" type="ORF">SAMN02745227_01412</name>
</gene>
<dbReference type="NCBIfam" id="TIGR00121">
    <property type="entry name" value="birA_ligase"/>
    <property type="match status" value="1"/>
</dbReference>
<keyword evidence="3" id="KW-0804">Transcription</keyword>
<dbReference type="InterPro" id="IPR003142">
    <property type="entry name" value="BPL_C"/>
</dbReference>
<keyword evidence="3" id="KW-0238">DNA-binding</keyword>